<dbReference type="InterPro" id="IPR036111">
    <property type="entry name" value="Mal/L-sulfo/L-lacto_DH-like_sf"/>
</dbReference>
<reference evidence="3 4" key="1">
    <citation type="submission" date="2023-04" db="EMBL/GenBank/DDBJ databases">
        <title>Complete genome sequence of Alisedimentitalea scapharcae.</title>
        <authorList>
            <person name="Rong J.-C."/>
            <person name="Yi M.-L."/>
            <person name="Zhao Q."/>
        </authorList>
    </citation>
    <scope>NUCLEOTIDE SEQUENCE [LARGE SCALE GENOMIC DNA]</scope>
    <source>
        <strain evidence="3 4">KCTC 42119</strain>
    </source>
</reference>
<dbReference type="Gene3D" id="1.10.1530.10">
    <property type="match status" value="1"/>
</dbReference>
<keyword evidence="2" id="KW-0560">Oxidoreductase</keyword>
<comment type="similarity">
    <text evidence="1">Belongs to the LDH2/MDH2 oxidoreductase family.</text>
</comment>
<dbReference type="InterPro" id="IPR003767">
    <property type="entry name" value="Malate/L-lactate_DH-like"/>
</dbReference>
<protein>
    <submittedName>
        <fullName evidence="3">Ldh family oxidoreductase</fullName>
    </submittedName>
</protein>
<dbReference type="Gene3D" id="3.30.1370.60">
    <property type="entry name" value="Hypothetical oxidoreductase yiak, domain 2"/>
    <property type="match status" value="1"/>
</dbReference>
<evidence type="ECO:0000256" key="1">
    <source>
        <dbReference type="ARBA" id="ARBA00006056"/>
    </source>
</evidence>
<accession>A0ABZ2XV64</accession>
<evidence type="ECO:0000313" key="4">
    <source>
        <dbReference type="Proteomes" id="UP001623232"/>
    </source>
</evidence>
<evidence type="ECO:0000256" key="2">
    <source>
        <dbReference type="ARBA" id="ARBA00023002"/>
    </source>
</evidence>
<sequence length="347" mass="36591">MTATRSKLDLQEDQRVNVSKAEAVSCMVAIFERLGNTPEVARCVAEHLAETSLSGMESHGVMRTLQYAEQMQNGYLSVGVDTQVIRAPSGATHVDGGGGIGIPAMVQAYETGMQMAVRTGVSALAIRNVGHTGRHGAFADKAGQEGFLTICVGGGNRKNWPQVAPHGGAKGLLPTNPWCIGIPGGARGPVVLDFATSKIAGGWIYAARSAGAQLPDGCLIDRDGNPSRDPEAYFSGGAILPAGGHKGYGLALMGEMIGEAMLGPSSTECNWLLVTLRCDHFRETSAMEVAAEAVLSDMRNCPPAPGFDCVEVPGERERDQYVKSGDRIAIPKATWRQIQELEAGLKA</sequence>
<evidence type="ECO:0000313" key="3">
    <source>
        <dbReference type="EMBL" id="WZK89996.1"/>
    </source>
</evidence>
<dbReference type="InterPro" id="IPR043143">
    <property type="entry name" value="Mal/L-sulf/L-lact_DH-like_NADP"/>
</dbReference>
<dbReference type="Proteomes" id="UP001623232">
    <property type="component" value="Chromosome"/>
</dbReference>
<dbReference type="EMBL" id="CP123584">
    <property type="protein sequence ID" value="WZK89996.1"/>
    <property type="molecule type" value="Genomic_DNA"/>
</dbReference>
<dbReference type="SUPFAM" id="SSF89733">
    <property type="entry name" value="L-sulfolactate dehydrogenase-like"/>
    <property type="match status" value="1"/>
</dbReference>
<organism evidence="3 4">
    <name type="scientific">Aliisedimentitalea scapharcae</name>
    <dbReference type="NCBI Taxonomy" id="1524259"/>
    <lineage>
        <taxon>Bacteria</taxon>
        <taxon>Pseudomonadati</taxon>
        <taxon>Pseudomonadota</taxon>
        <taxon>Alphaproteobacteria</taxon>
        <taxon>Rhodobacterales</taxon>
        <taxon>Roseobacteraceae</taxon>
        <taxon>Aliisedimentitalea</taxon>
    </lineage>
</organism>
<dbReference type="PANTHER" id="PTHR11091">
    <property type="entry name" value="OXIDOREDUCTASE-RELATED"/>
    <property type="match status" value="1"/>
</dbReference>
<dbReference type="RefSeq" id="WP_406648498.1">
    <property type="nucleotide sequence ID" value="NZ_CP123584.1"/>
</dbReference>
<name>A0ABZ2XV64_9RHOB</name>
<keyword evidence="4" id="KW-1185">Reference proteome</keyword>
<gene>
    <name evidence="3" type="ORF">QEZ52_05480</name>
</gene>
<proteinExistence type="inferred from homology"/>
<dbReference type="PANTHER" id="PTHR11091:SF0">
    <property type="entry name" value="MALATE DEHYDROGENASE"/>
    <property type="match status" value="1"/>
</dbReference>
<dbReference type="Pfam" id="PF02615">
    <property type="entry name" value="Ldh_2"/>
    <property type="match status" value="1"/>
</dbReference>
<dbReference type="InterPro" id="IPR043144">
    <property type="entry name" value="Mal/L-sulf/L-lact_DH-like_ah"/>
</dbReference>